<organism evidence="3 4">
    <name type="scientific">Bifidobacterium panos</name>
    <dbReference type="NCBI Taxonomy" id="2675321"/>
    <lineage>
        <taxon>Bacteria</taxon>
        <taxon>Bacillati</taxon>
        <taxon>Actinomycetota</taxon>
        <taxon>Actinomycetes</taxon>
        <taxon>Bifidobacteriales</taxon>
        <taxon>Bifidobacteriaceae</taxon>
        <taxon>Bifidobacterium</taxon>
    </lineage>
</organism>
<feature type="chain" id="PRO_5046246583" evidence="2">
    <location>
        <begin position="43"/>
        <end position="1106"/>
    </location>
</feature>
<dbReference type="Pfam" id="PF09479">
    <property type="entry name" value="Flg_new"/>
    <property type="match status" value="3"/>
</dbReference>
<name>A0ABX1SUC0_9BIFI</name>
<dbReference type="InterPro" id="IPR042229">
    <property type="entry name" value="Listeria/Bacterioides_rpt_sf"/>
</dbReference>
<proteinExistence type="predicted"/>
<dbReference type="SUPFAM" id="SSF52058">
    <property type="entry name" value="L domain-like"/>
    <property type="match status" value="1"/>
</dbReference>
<evidence type="ECO:0000256" key="1">
    <source>
        <dbReference type="ARBA" id="ARBA00004196"/>
    </source>
</evidence>
<dbReference type="Pfam" id="PF04122">
    <property type="entry name" value="CW_binding_2"/>
    <property type="match status" value="3"/>
</dbReference>
<dbReference type="InterPro" id="IPR007253">
    <property type="entry name" value="Cell_wall-bd_2"/>
</dbReference>
<comment type="caution">
    <text evidence="3">The sequence shown here is derived from an EMBL/GenBank/DDBJ whole genome shotgun (WGS) entry which is preliminary data.</text>
</comment>
<gene>
    <name evidence="3" type="ORF">G1C94_0035</name>
</gene>
<reference evidence="3 4" key="1">
    <citation type="submission" date="2020-02" db="EMBL/GenBank/DDBJ databases">
        <title>Characterization of phylogenetic diversity of novel bifidobacterial species isolated in Czech ZOOs.</title>
        <authorList>
            <person name="Lugli G.A."/>
            <person name="Vera N.B."/>
            <person name="Ventura M."/>
        </authorList>
    </citation>
    <scope>NUCLEOTIDE SEQUENCE [LARGE SCALE GENOMIC DNA]</scope>
    <source>
        <strain evidence="3 4">DSM 109963</strain>
    </source>
</reference>
<dbReference type="EMBL" id="JAAIIJ010000002">
    <property type="protein sequence ID" value="NMN01414.1"/>
    <property type="molecule type" value="Genomic_DNA"/>
</dbReference>
<evidence type="ECO:0000313" key="4">
    <source>
        <dbReference type="Proteomes" id="UP000553756"/>
    </source>
</evidence>
<keyword evidence="2" id="KW-0732">Signal</keyword>
<feature type="signal peptide" evidence="2">
    <location>
        <begin position="1"/>
        <end position="42"/>
    </location>
</feature>
<dbReference type="Gene3D" id="2.60.40.4270">
    <property type="entry name" value="Listeria-Bacteroides repeat domain"/>
    <property type="match status" value="3"/>
</dbReference>
<dbReference type="InterPro" id="IPR011889">
    <property type="entry name" value="Liste_lipo_26"/>
</dbReference>
<evidence type="ECO:0000256" key="2">
    <source>
        <dbReference type="SAM" id="SignalP"/>
    </source>
</evidence>
<dbReference type="InterPro" id="IPR051922">
    <property type="entry name" value="Bact_Sporulation_Assoc"/>
</dbReference>
<keyword evidence="4" id="KW-1185">Reference proteome</keyword>
<comment type="subcellular location">
    <subcellularLocation>
        <location evidence="1">Cell envelope</location>
    </subcellularLocation>
</comment>
<dbReference type="InterPro" id="IPR032675">
    <property type="entry name" value="LRR_dom_sf"/>
</dbReference>
<dbReference type="Proteomes" id="UP000553756">
    <property type="component" value="Unassembled WGS sequence"/>
</dbReference>
<dbReference type="Gene3D" id="3.40.50.12090">
    <property type="match status" value="2"/>
</dbReference>
<accession>A0ABX1SUC0</accession>
<dbReference type="NCBIfam" id="TIGR02167">
    <property type="entry name" value="Liste_lipo_26"/>
    <property type="match status" value="11"/>
</dbReference>
<protein>
    <submittedName>
        <fullName evidence="3">Repeat protein</fullName>
    </submittedName>
</protein>
<dbReference type="Pfam" id="PF03382">
    <property type="entry name" value="DUF285"/>
    <property type="match status" value="2"/>
</dbReference>
<evidence type="ECO:0000313" key="3">
    <source>
        <dbReference type="EMBL" id="NMN01414.1"/>
    </source>
</evidence>
<dbReference type="NCBIfam" id="TIGR02543">
    <property type="entry name" value="List_Bact_rpt"/>
    <property type="match status" value="3"/>
</dbReference>
<sequence>MRRASVKVSVVRRGMFVRLLACLLAVALMAVLCPTGAIPAQAEETTETAKIAEPAQVEAAESVQTGTGSGMLLNVSGGNAAGVILDGSLDKAQIRTITFEKIKPTASREKTCWDAGAGNSDSTGTGDSATADDSVYACATKAADGMWDVVYGADGVYPKFPGNSSGLFMDFSGFTGFVGLDQIDTSNVTDMSMMFSGCSSLKSLSLPSSFVTSKVTSMLCMFYNCSKLSSLTLPSSFDTSKVTDMYGMFQYCSSLESLSLPSSFDTSNVKSMVFMFYNCSKLSSLSLPSSFDTSNVTSMSMMFYNCSSLESLSLPSSFDTSRVTGMPGMFSGCSSLTSLDVSKFNTSNVTNMLSMFSGCSSLESLSLPSSFDTSNVTNMGYMFSDCSSLTSLDVSKFNTSKVTGMPGMFSGCSSLKSLSLSSSFDTSKVGSMSGMFSGCSSLTSLDVSKFNTSNVTNMSSMFSGCSSLTSLDVSKFHAGLKTNSTDMLAGLSKLQELKLGANFKRSGADCGLEAPYAPAKTGYTAKWKDISTGVAYAPSEVPASTAATYVADYAPITYKVSFKSNGGSGTMGDQSFTYDAAQNLTANAFTRAGYTFAGWNTKADGKGTAYKDKESVKNLTAEANGTVTLFAQWKANADTNVKYTVKFNANGGTGSMADQRFTYNVAQNLRANAFTRSGYTFTGWNTKADGRGTAYKDKQSVKNLTATANGTVTLYAQWTANSYTVKFNANGGSGSMADQRFTYNVAQNLRANAFKRTGYSFAGWNTKADGRGTAYKDKQSVKNLTATANGTVTLYAQWTQSQSQGQMIRLSGDTRYDTMGRVVSQAYSGTAKTVIVASGANYPDALSASGLSGVLDAPIVLTESNGLPSQTAAQLKRLNPSRIIIVGGVSAVSDDVASQLKSYASSVTRLGGQTRYDTSYLLYEQGGKSWGSTAIVSSGAGYADALSVSSYAYAGKAPVFLCDPATGLTAKQRAALSKFKRVVVVGGVQAVPAKYVSGLPGMIRLAGQTRYETSVNIAKWTQKNGLSMDGVVYAYGGNYPDALVSSPLAGRNKAPVLLVSDASSPAVSYSKGFKGKVSKAYVTGGTAVMTKDTANALADALGVRRP</sequence>
<dbReference type="PANTHER" id="PTHR30032">
    <property type="entry name" value="N-ACETYLMURAMOYL-L-ALANINE AMIDASE-RELATED"/>
    <property type="match status" value="1"/>
</dbReference>
<dbReference type="PANTHER" id="PTHR30032:SF8">
    <property type="entry name" value="GERMINATION-SPECIFIC N-ACETYLMURAMOYL-L-ALANINE AMIDASE"/>
    <property type="match status" value="1"/>
</dbReference>
<dbReference type="InterPro" id="IPR013378">
    <property type="entry name" value="InlB-like_B-rpt"/>
</dbReference>
<dbReference type="Gene3D" id="3.80.10.10">
    <property type="entry name" value="Ribonuclease Inhibitor"/>
    <property type="match status" value="3"/>
</dbReference>
<dbReference type="InterPro" id="IPR005046">
    <property type="entry name" value="DUF285"/>
</dbReference>